<gene>
    <name evidence="2" type="ORF">LITE_LOCUS39062</name>
</gene>
<sequence>MVASGSAGSLSQLLSFLKHAASDPLNSEPQVRMCNHESSSSDLRGEQQHEKKLHNVGQTPRKPHCWRPRRVAP</sequence>
<organism evidence="2 3">
    <name type="scientific">Linum tenue</name>
    <dbReference type="NCBI Taxonomy" id="586396"/>
    <lineage>
        <taxon>Eukaryota</taxon>
        <taxon>Viridiplantae</taxon>
        <taxon>Streptophyta</taxon>
        <taxon>Embryophyta</taxon>
        <taxon>Tracheophyta</taxon>
        <taxon>Spermatophyta</taxon>
        <taxon>Magnoliopsida</taxon>
        <taxon>eudicotyledons</taxon>
        <taxon>Gunneridae</taxon>
        <taxon>Pentapetalae</taxon>
        <taxon>rosids</taxon>
        <taxon>fabids</taxon>
        <taxon>Malpighiales</taxon>
        <taxon>Linaceae</taxon>
        <taxon>Linum</taxon>
    </lineage>
</organism>
<evidence type="ECO:0000313" key="2">
    <source>
        <dbReference type="EMBL" id="CAI0471893.1"/>
    </source>
</evidence>
<protein>
    <submittedName>
        <fullName evidence="2">Uncharacterized protein</fullName>
    </submittedName>
</protein>
<dbReference type="AlphaFoldDB" id="A0AAV0PP01"/>
<reference evidence="2" key="1">
    <citation type="submission" date="2022-08" db="EMBL/GenBank/DDBJ databases">
        <authorList>
            <person name="Gutierrez-Valencia J."/>
        </authorList>
    </citation>
    <scope>NUCLEOTIDE SEQUENCE</scope>
</reference>
<evidence type="ECO:0000256" key="1">
    <source>
        <dbReference type="SAM" id="MobiDB-lite"/>
    </source>
</evidence>
<keyword evidence="3" id="KW-1185">Reference proteome</keyword>
<accession>A0AAV0PP01</accession>
<dbReference type="EMBL" id="CAMGYJ010000009">
    <property type="protein sequence ID" value="CAI0471893.1"/>
    <property type="molecule type" value="Genomic_DNA"/>
</dbReference>
<feature type="compositionally biased region" description="Basic residues" evidence="1">
    <location>
        <begin position="61"/>
        <end position="73"/>
    </location>
</feature>
<comment type="caution">
    <text evidence="2">The sequence shown here is derived from an EMBL/GenBank/DDBJ whole genome shotgun (WGS) entry which is preliminary data.</text>
</comment>
<evidence type="ECO:0000313" key="3">
    <source>
        <dbReference type="Proteomes" id="UP001154282"/>
    </source>
</evidence>
<dbReference type="Proteomes" id="UP001154282">
    <property type="component" value="Unassembled WGS sequence"/>
</dbReference>
<name>A0AAV0PP01_9ROSI</name>
<proteinExistence type="predicted"/>
<feature type="region of interest" description="Disordered" evidence="1">
    <location>
        <begin position="24"/>
        <end position="73"/>
    </location>
</feature>